<evidence type="ECO:0000256" key="2">
    <source>
        <dbReference type="ARBA" id="ARBA00022692"/>
    </source>
</evidence>
<keyword evidence="5" id="KW-0325">Glycoprotein</keyword>
<reference evidence="7" key="1">
    <citation type="submission" date="2021-03" db="EMBL/GenBank/DDBJ databases">
        <authorList>
            <person name="Bekaert M."/>
        </authorList>
    </citation>
    <scope>NUCLEOTIDE SEQUENCE</scope>
</reference>
<evidence type="ECO:0000259" key="6">
    <source>
        <dbReference type="Pfam" id="PF01094"/>
    </source>
</evidence>
<dbReference type="PANTHER" id="PTHR24060">
    <property type="entry name" value="METABOTROPIC GLUTAMATE RECEPTOR"/>
    <property type="match status" value="1"/>
</dbReference>
<feature type="domain" description="Receptor ligand binding region" evidence="6">
    <location>
        <begin position="145"/>
        <end position="328"/>
    </location>
</feature>
<keyword evidence="2" id="KW-0812">Transmembrane</keyword>
<organism evidence="7 8">
    <name type="scientific">Mytilus edulis</name>
    <name type="common">Blue mussel</name>
    <dbReference type="NCBI Taxonomy" id="6550"/>
    <lineage>
        <taxon>Eukaryota</taxon>
        <taxon>Metazoa</taxon>
        <taxon>Spiralia</taxon>
        <taxon>Lophotrochozoa</taxon>
        <taxon>Mollusca</taxon>
        <taxon>Bivalvia</taxon>
        <taxon>Autobranchia</taxon>
        <taxon>Pteriomorphia</taxon>
        <taxon>Mytilida</taxon>
        <taxon>Mytiloidea</taxon>
        <taxon>Mytilidae</taxon>
        <taxon>Mytilinae</taxon>
        <taxon>Mytilus</taxon>
    </lineage>
</organism>
<dbReference type="Pfam" id="PF01094">
    <property type="entry name" value="ANF_receptor"/>
    <property type="match status" value="1"/>
</dbReference>
<dbReference type="InterPro" id="IPR028082">
    <property type="entry name" value="Peripla_BP_I"/>
</dbReference>
<dbReference type="Proteomes" id="UP000683360">
    <property type="component" value="Unassembled WGS sequence"/>
</dbReference>
<gene>
    <name evidence="7" type="ORF">MEDL_68755</name>
</gene>
<keyword evidence="3" id="KW-1133">Transmembrane helix</keyword>
<name>A0A8S3VIA9_MYTED</name>
<dbReference type="Gene3D" id="3.40.50.2300">
    <property type="match status" value="1"/>
</dbReference>
<comment type="caution">
    <text evidence="7">The sequence shown here is derived from an EMBL/GenBank/DDBJ whole genome shotgun (WGS) entry which is preliminary data.</text>
</comment>
<proteinExistence type="predicted"/>
<keyword evidence="4" id="KW-0472">Membrane</keyword>
<dbReference type="InterPro" id="IPR001828">
    <property type="entry name" value="ANF_lig-bd_rcpt"/>
</dbReference>
<dbReference type="EMBL" id="CAJPWZ010003330">
    <property type="protein sequence ID" value="CAG2257542.1"/>
    <property type="molecule type" value="Genomic_DNA"/>
</dbReference>
<evidence type="ECO:0000256" key="5">
    <source>
        <dbReference type="ARBA" id="ARBA00023180"/>
    </source>
</evidence>
<keyword evidence="8" id="KW-1185">Reference proteome</keyword>
<dbReference type="OrthoDB" id="6143034at2759"/>
<evidence type="ECO:0000313" key="7">
    <source>
        <dbReference type="EMBL" id="CAG2257542.1"/>
    </source>
</evidence>
<accession>A0A8S3VIA9</accession>
<evidence type="ECO:0000256" key="3">
    <source>
        <dbReference type="ARBA" id="ARBA00022989"/>
    </source>
</evidence>
<evidence type="ECO:0000313" key="8">
    <source>
        <dbReference type="Proteomes" id="UP000683360"/>
    </source>
</evidence>
<comment type="subcellular location">
    <subcellularLocation>
        <location evidence="1">Membrane</location>
    </subcellularLocation>
</comment>
<protein>
    <submittedName>
        <fullName evidence="7">GRM4</fullName>
    </submittedName>
</protein>
<dbReference type="SUPFAM" id="SSF53822">
    <property type="entry name" value="Periplasmic binding protein-like I"/>
    <property type="match status" value="1"/>
</dbReference>
<dbReference type="AlphaFoldDB" id="A0A8S3VIA9"/>
<sequence>MNGLSVNFNTDFTNVPEALTNISLYFNDTSDAQFTAGFPDYQVYQYRTCISDPSTFCFEKIGTFNNTELMMDKSKIREYDNTGNELLWPNINYAQCKESRRCSSCILQEVYDKVYFRNGDLIVAGIVPVYDGGTDDPLASPYGQLFPGKSIGLLILNSCDQPLLAQHKLLSILNNGLLLDNNTSVNVKSKLIGIAGPYSSSISVAVSDVLSKFGYVQVAYASTAVDLSDRNKYPYFTRVSTPDNRQTQAMMRIIKHSKYNSEYIQFVYSKGTYGEAGRDALRQEAVKAEVCIAQEIEVDDGENFNLIKEKLRKYPFAKIVILFLRSHQVEPITRIRSMGV</sequence>
<evidence type="ECO:0000256" key="1">
    <source>
        <dbReference type="ARBA" id="ARBA00004370"/>
    </source>
</evidence>
<dbReference type="GO" id="GO:0016020">
    <property type="term" value="C:membrane"/>
    <property type="evidence" value="ECO:0007669"/>
    <property type="project" value="UniProtKB-SubCell"/>
</dbReference>
<evidence type="ECO:0000256" key="4">
    <source>
        <dbReference type="ARBA" id="ARBA00023136"/>
    </source>
</evidence>
<dbReference type="InterPro" id="IPR050726">
    <property type="entry name" value="mGluR"/>
</dbReference>